<comment type="caution">
    <text evidence="1">The sequence shown here is derived from an EMBL/GenBank/DDBJ whole genome shotgun (WGS) entry which is preliminary data.</text>
</comment>
<dbReference type="InterPro" id="IPR014718">
    <property type="entry name" value="GH-type_carb-bd"/>
</dbReference>
<dbReference type="Gene3D" id="2.70.98.10">
    <property type="match status" value="1"/>
</dbReference>
<dbReference type="EMBL" id="BAABBQ010000001">
    <property type="protein sequence ID" value="GAA4011733.1"/>
    <property type="molecule type" value="Genomic_DNA"/>
</dbReference>
<dbReference type="SUPFAM" id="SSF74650">
    <property type="entry name" value="Galactose mutarotase-like"/>
    <property type="match status" value="1"/>
</dbReference>
<accession>A0ABP7SH69</accession>
<dbReference type="Proteomes" id="UP001500235">
    <property type="component" value="Unassembled WGS sequence"/>
</dbReference>
<evidence type="ECO:0000313" key="1">
    <source>
        <dbReference type="EMBL" id="GAA4011733.1"/>
    </source>
</evidence>
<organism evidence="1 2">
    <name type="scientific">Sphingomonas swuensis</name>
    <dbReference type="NCBI Taxonomy" id="977800"/>
    <lineage>
        <taxon>Bacteria</taxon>
        <taxon>Pseudomonadati</taxon>
        <taxon>Pseudomonadota</taxon>
        <taxon>Alphaproteobacteria</taxon>
        <taxon>Sphingomonadales</taxon>
        <taxon>Sphingomonadaceae</taxon>
        <taxon>Sphingomonas</taxon>
    </lineage>
</organism>
<dbReference type="InterPro" id="IPR011013">
    <property type="entry name" value="Gal_mutarotase_sf_dom"/>
</dbReference>
<gene>
    <name evidence="1" type="ORF">GCM10022280_06780</name>
</gene>
<name>A0ABP7SH69_9SPHN</name>
<dbReference type="RefSeq" id="WP_344705983.1">
    <property type="nucleotide sequence ID" value="NZ_BAABBQ010000001.1"/>
</dbReference>
<protein>
    <submittedName>
        <fullName evidence="1">Aldose 1-epimerase</fullName>
    </submittedName>
</protein>
<dbReference type="CDD" id="cd09021">
    <property type="entry name" value="Aldose_epim_Ec_YphB"/>
    <property type="match status" value="1"/>
</dbReference>
<keyword evidence="2" id="KW-1185">Reference proteome</keyword>
<evidence type="ECO:0000313" key="2">
    <source>
        <dbReference type="Proteomes" id="UP001500235"/>
    </source>
</evidence>
<sequence length="298" mass="32317">MSQHHPDITLFAGNLELVLSPSIGGAIRNLSWNGGNGPVPLLRESHSECETVLGMASFPLVPFVNRVRGGRFTFRGREVVMAPNMSGDLSPLHGQGWLGAWSVESHGNQDAELRFVHAPGEWPWAYEALQIVCLDKTGLSIRLQCRNTSDTPMPCGLGQHPYFPCGPETRIETAVATAFEIDEHVLPTDEVPATGRFDLADRPVCGLGLDHGFGGWGGEALLSDPAWPAPLRLSSPNAAFFQLYSPEAGGIVVAEPVTHANAALNEPEERWTELGMRVLEPGEDMRLDMRLDLVGPRG</sequence>
<proteinExistence type="predicted"/>
<dbReference type="InterPro" id="IPR008183">
    <property type="entry name" value="Aldose_1/G6P_1-epimerase"/>
</dbReference>
<reference evidence="2" key="1">
    <citation type="journal article" date="2019" name="Int. J. Syst. Evol. Microbiol.">
        <title>The Global Catalogue of Microorganisms (GCM) 10K type strain sequencing project: providing services to taxonomists for standard genome sequencing and annotation.</title>
        <authorList>
            <consortium name="The Broad Institute Genomics Platform"/>
            <consortium name="The Broad Institute Genome Sequencing Center for Infectious Disease"/>
            <person name="Wu L."/>
            <person name="Ma J."/>
        </authorList>
    </citation>
    <scope>NUCLEOTIDE SEQUENCE [LARGE SCALE GENOMIC DNA]</scope>
    <source>
        <strain evidence="2">JCM 17563</strain>
    </source>
</reference>
<dbReference type="Pfam" id="PF01263">
    <property type="entry name" value="Aldose_epim"/>
    <property type="match status" value="1"/>
</dbReference>